<dbReference type="EMBL" id="CP017298">
    <property type="protein sequence ID" value="AOS47316.1"/>
    <property type="molecule type" value="Genomic_DNA"/>
</dbReference>
<dbReference type="GO" id="GO:0002020">
    <property type="term" value="F:protease binding"/>
    <property type="evidence" value="ECO:0007669"/>
    <property type="project" value="TreeGrafter"/>
</dbReference>
<keyword evidence="3" id="KW-0472">Membrane</keyword>
<sequence length="490" mass="52862">MSIPLIAALVIGGVVLVALFLWASFVSASPGEIKVISGPRGQRVLHGKTGWKVPLLERVDSMTASMISVDAQTTDFVPTNDYINVRVDAAVKVRIATDDPTLFRAATRNFLYKETREISEEVRDTLEGHLRAIIGQMRLTDIITDRAAFSERVQENAKLDLEEMGLEIVAFNIQNVMDQNGVIDNLGIDNTEQIRKTAAIAKANAQKEVAQATAVAEKEANDAQVASQLEIAQKQTDLAKRQAALKVEADTEKAKADAAYEIQSQIQRRDIERETAQADIVKQEQQAVIKEKEVVVARQALQAEVNAKADADRYAAEKKADAALYTRQRDAEAEAFERTKKADADKQAMLAEAQGIEARGRAEAAAIGAKLTAEAEGLEKKAVAMTKMNQAAVLEMYFRALPEVARAVAEPLANVDSITMYGEGNSAHMVGDITKSITQINAGLGDSLGLNLQQLFSALVGAKLVSPTIADAVEEGVRGAAEPQDPSPSA</sequence>
<evidence type="ECO:0000256" key="1">
    <source>
        <dbReference type="ARBA" id="ARBA00004370"/>
    </source>
</evidence>
<dbReference type="SUPFAM" id="SSF117892">
    <property type="entry name" value="Band 7/SPFH domain"/>
    <property type="match status" value="1"/>
</dbReference>
<dbReference type="AlphaFoldDB" id="A0A1D8B2E9"/>
<comment type="subcellular location">
    <subcellularLocation>
        <location evidence="1">Membrane</location>
    </subcellularLocation>
</comment>
<accession>A0A1D8B2E9</accession>
<protein>
    <submittedName>
        <fullName evidence="5">Flotillin</fullName>
    </submittedName>
</protein>
<keyword evidence="6" id="KW-1185">Reference proteome</keyword>
<comment type="similarity">
    <text evidence="2">Belongs to the band 7/mec-2 family. Flotillin subfamily.</text>
</comment>
<dbReference type="KEGG" id="phon:BH719_05095"/>
<name>A0A1D8B2E9_9ACTO</name>
<dbReference type="PANTHER" id="PTHR13806">
    <property type="entry name" value="FLOTILLIN-RELATED"/>
    <property type="match status" value="1"/>
</dbReference>
<dbReference type="InterPro" id="IPR027705">
    <property type="entry name" value="Flotillin_fam"/>
</dbReference>
<dbReference type="CDD" id="cd03399">
    <property type="entry name" value="SPFH_flotillin"/>
    <property type="match status" value="1"/>
</dbReference>
<proteinExistence type="inferred from homology"/>
<gene>
    <name evidence="5" type="ORF">BH719_05095</name>
</gene>
<dbReference type="OrthoDB" id="9786220at2"/>
<dbReference type="InterPro" id="IPR036013">
    <property type="entry name" value="Band_7/SPFH_dom_sf"/>
</dbReference>
<dbReference type="Proteomes" id="UP000095214">
    <property type="component" value="Chromosome"/>
</dbReference>
<dbReference type="SMART" id="SM00244">
    <property type="entry name" value="PHB"/>
    <property type="match status" value="1"/>
</dbReference>
<dbReference type="GO" id="GO:0072659">
    <property type="term" value="P:protein localization to plasma membrane"/>
    <property type="evidence" value="ECO:0007669"/>
    <property type="project" value="TreeGrafter"/>
</dbReference>
<dbReference type="STRING" id="178339.BH719_05095"/>
<dbReference type="GO" id="GO:0005886">
    <property type="term" value="C:plasma membrane"/>
    <property type="evidence" value="ECO:0007669"/>
    <property type="project" value="TreeGrafter"/>
</dbReference>
<evidence type="ECO:0000256" key="3">
    <source>
        <dbReference type="ARBA" id="ARBA00023136"/>
    </source>
</evidence>
<evidence type="ECO:0000313" key="5">
    <source>
        <dbReference type="EMBL" id="AOS47316.1"/>
    </source>
</evidence>
<dbReference type="RefSeq" id="WP_009743697.1">
    <property type="nucleotide sequence ID" value="NZ_CP017298.1"/>
</dbReference>
<evidence type="ECO:0000259" key="4">
    <source>
        <dbReference type="SMART" id="SM00244"/>
    </source>
</evidence>
<evidence type="ECO:0000313" key="6">
    <source>
        <dbReference type="Proteomes" id="UP000095214"/>
    </source>
</evidence>
<dbReference type="InterPro" id="IPR001107">
    <property type="entry name" value="Band_7"/>
</dbReference>
<dbReference type="Gene3D" id="3.30.479.30">
    <property type="entry name" value="Band 7 domain"/>
    <property type="match status" value="1"/>
</dbReference>
<dbReference type="Pfam" id="PF01145">
    <property type="entry name" value="Band_7"/>
    <property type="match status" value="1"/>
</dbReference>
<organism evidence="5 6">
    <name type="scientific">Pauljensenia hongkongensis</name>
    <dbReference type="NCBI Taxonomy" id="178339"/>
    <lineage>
        <taxon>Bacteria</taxon>
        <taxon>Bacillati</taxon>
        <taxon>Actinomycetota</taxon>
        <taxon>Actinomycetes</taxon>
        <taxon>Actinomycetales</taxon>
        <taxon>Actinomycetaceae</taxon>
        <taxon>Pauljensenia</taxon>
    </lineage>
</organism>
<feature type="domain" description="Band 7" evidence="4">
    <location>
        <begin position="23"/>
        <end position="190"/>
    </location>
</feature>
<reference evidence="5 6" key="1">
    <citation type="submission" date="2016-09" db="EMBL/GenBank/DDBJ databases">
        <title>Complete genome sequence of Actinomyces hongkongensis HKU8.</title>
        <authorList>
            <person name="Gao Y.-X."/>
            <person name="Zhou Y.-Y."/>
            <person name="Xie Y."/>
            <person name="Wang M."/>
            <person name="Wang S.-J."/>
            <person name="Shen S.-G."/>
        </authorList>
    </citation>
    <scope>NUCLEOTIDE SEQUENCE [LARGE SCALE GENOMIC DNA]</scope>
    <source>
        <strain evidence="5 6">HKU8</strain>
    </source>
</reference>
<evidence type="ECO:0000256" key="2">
    <source>
        <dbReference type="ARBA" id="ARBA00007161"/>
    </source>
</evidence>
<dbReference type="PANTHER" id="PTHR13806:SF46">
    <property type="entry name" value="FLOTILLIN-1-RELATED"/>
    <property type="match status" value="1"/>
</dbReference>